<dbReference type="InterPro" id="IPR011323">
    <property type="entry name" value="Mss4/transl-control_tumour"/>
</dbReference>
<gene>
    <name evidence="3" type="ORF">BSTOLATCC_MIC33243</name>
</gene>
<dbReference type="Gene3D" id="2.170.150.10">
    <property type="entry name" value="Metal Binding Protein, Guanine Nucleotide Exchange Factor, Chain A"/>
    <property type="match status" value="1"/>
</dbReference>
<evidence type="ECO:0000259" key="2">
    <source>
        <dbReference type="PROSITE" id="PS51797"/>
    </source>
</evidence>
<dbReference type="AlphaFoldDB" id="A0AAU9JC85"/>
<dbReference type="Pfam" id="PF00838">
    <property type="entry name" value="TCTP"/>
    <property type="match status" value="1"/>
</dbReference>
<keyword evidence="4" id="KW-1185">Reference proteome</keyword>
<feature type="domain" description="TCTP" evidence="2">
    <location>
        <begin position="1"/>
        <end position="111"/>
    </location>
</feature>
<evidence type="ECO:0000313" key="4">
    <source>
        <dbReference type="Proteomes" id="UP001162131"/>
    </source>
</evidence>
<reference evidence="3" key="1">
    <citation type="submission" date="2021-09" db="EMBL/GenBank/DDBJ databases">
        <authorList>
            <consortium name="AG Swart"/>
            <person name="Singh M."/>
            <person name="Singh A."/>
            <person name="Seah K."/>
            <person name="Emmerich C."/>
        </authorList>
    </citation>
    <scope>NUCLEOTIDE SEQUENCE</scope>
    <source>
        <strain evidence="3">ATCC30299</strain>
    </source>
</reference>
<organism evidence="3 4">
    <name type="scientific">Blepharisma stoltei</name>
    <dbReference type="NCBI Taxonomy" id="1481888"/>
    <lineage>
        <taxon>Eukaryota</taxon>
        <taxon>Sar</taxon>
        <taxon>Alveolata</taxon>
        <taxon>Ciliophora</taxon>
        <taxon>Postciliodesmatophora</taxon>
        <taxon>Heterotrichea</taxon>
        <taxon>Heterotrichida</taxon>
        <taxon>Blepharismidae</taxon>
        <taxon>Blepharisma</taxon>
    </lineage>
</organism>
<evidence type="ECO:0000256" key="1">
    <source>
        <dbReference type="PROSITE-ProRule" id="PRU01133"/>
    </source>
</evidence>
<name>A0AAU9JC85_9CILI</name>
<evidence type="ECO:0000313" key="3">
    <source>
        <dbReference type="EMBL" id="CAG9323343.1"/>
    </source>
</evidence>
<dbReference type="Proteomes" id="UP001162131">
    <property type="component" value="Unassembled WGS sequence"/>
</dbReference>
<dbReference type="EMBL" id="CAJZBQ010000033">
    <property type="protein sequence ID" value="CAG9323343.1"/>
    <property type="molecule type" value="Genomic_DNA"/>
</dbReference>
<dbReference type="PROSITE" id="PS51797">
    <property type="entry name" value="TCTP_3"/>
    <property type="match status" value="1"/>
</dbReference>
<dbReference type="InterPro" id="IPR011057">
    <property type="entry name" value="Mss4-like_sf"/>
</dbReference>
<protein>
    <recommendedName>
        <fullName evidence="2">TCTP domain-containing protein</fullName>
    </recommendedName>
</protein>
<comment type="similarity">
    <text evidence="1">Belongs to the TCTP family.</text>
</comment>
<sequence>MVLAVGTSPVDRTRDCGEYNLCHHWYYLCFQSSRSVSQQKGLEENNPSRVAAFMARASTFVRRVVESFGAFKFYIGHSHDLTAGVIASYYKEADPAPYLLYISDGLREERF</sequence>
<dbReference type="InterPro" id="IPR018105">
    <property type="entry name" value="Translational_control_tumour_p"/>
</dbReference>
<dbReference type="SUPFAM" id="SSF51316">
    <property type="entry name" value="Mss4-like"/>
    <property type="match status" value="1"/>
</dbReference>
<dbReference type="InterPro" id="IPR034737">
    <property type="entry name" value="TCTP"/>
</dbReference>
<accession>A0AAU9JC85</accession>
<comment type="caution">
    <text evidence="3">The sequence shown here is derived from an EMBL/GenBank/DDBJ whole genome shotgun (WGS) entry which is preliminary data.</text>
</comment>
<proteinExistence type="inferred from homology"/>